<proteinExistence type="inferred from homology"/>
<name>A0A8J2WPF3_9STRA</name>
<comment type="catalytic activity">
    <reaction evidence="3">
        <text>L-lysyl-[alpha-tubulin] + acetyl-CoA = N(6)-acetyl-L-lysyl-[alpha-tubulin] + CoA + H(+)</text>
        <dbReference type="Rhea" id="RHEA:15277"/>
        <dbReference type="Rhea" id="RHEA-COMP:11278"/>
        <dbReference type="Rhea" id="RHEA-COMP:11279"/>
        <dbReference type="ChEBI" id="CHEBI:15378"/>
        <dbReference type="ChEBI" id="CHEBI:29969"/>
        <dbReference type="ChEBI" id="CHEBI:57287"/>
        <dbReference type="ChEBI" id="CHEBI:57288"/>
        <dbReference type="ChEBI" id="CHEBI:61930"/>
        <dbReference type="EC" id="2.3.1.108"/>
    </reaction>
</comment>
<dbReference type="PROSITE" id="PS51730">
    <property type="entry name" value="GNAT_ATAT"/>
    <property type="match status" value="1"/>
</dbReference>
<dbReference type="Pfam" id="PF05301">
    <property type="entry name" value="Acetyltransf_16"/>
    <property type="match status" value="1"/>
</dbReference>
<dbReference type="PANTHER" id="PTHR12327:SF0">
    <property type="entry name" value="ALPHA-TUBULIN N-ACETYLTRANSFERASE 1"/>
    <property type="match status" value="1"/>
</dbReference>
<feature type="site" description="Crucial for catalytic activity" evidence="3">
    <location>
        <position position="52"/>
    </location>
</feature>
<keyword evidence="2 3" id="KW-0012">Acyltransferase</keyword>
<dbReference type="Proteomes" id="UP000789595">
    <property type="component" value="Unassembled WGS sequence"/>
</dbReference>
<comment type="function">
    <text evidence="3">Specifically acetylates 'Lys-40' in alpha-tubulin on the lumenal side of microtubules. Promotes microtubule destabilization and accelerates microtubule dynamics; this activity may be independent of acetylation activity. Acetylates alpha-tubulin with a slow enzymatic rate, due to a catalytic site that is not optimized for acetyl transfer. Enters the microtubule through each end and diffuses quickly throughout the lumen of microtubules. Acetylates only long/old microtubules because of its slow acetylation rate since it does not have time to act on dynamically unstable microtubules before the enzyme is released.</text>
</comment>
<sequence>MELPQVLEPYIKQGVHSWTGEALAELGYDNFEAFQAFSQILDTLGAESGDAQNLKGPLTSVKILRQERSLGEQRRCYVLRERSKVLGLLTVGRKHLYYWHRGGGTKQLDPLCVLDFYVSDRAQRSGHGFTLFDAMLAAEGREARSLAYDRPSPKMLPFLRKHYGLQDYNEQPNNFVVFDDYFENGAPCRRTEVKSPSKSDVIQADAGRVVDIF</sequence>
<evidence type="ECO:0000256" key="3">
    <source>
        <dbReference type="HAMAP-Rule" id="MF_03130"/>
    </source>
</evidence>
<protein>
    <recommendedName>
        <fullName evidence="3">Alpha-tubulin N-acetyltransferase</fullName>
        <shortName evidence="3">Alpha-TAT</shortName>
        <shortName evidence="3">TAT</shortName>
        <ecNumber evidence="3">2.3.1.108</ecNumber>
    </recommendedName>
    <alternativeName>
        <fullName evidence="3">Acetyltransferase mec-17 homolog</fullName>
    </alternativeName>
</protein>
<evidence type="ECO:0000313" key="6">
    <source>
        <dbReference type="Proteomes" id="UP000789595"/>
    </source>
</evidence>
<accession>A0A8J2WPF3</accession>
<dbReference type="OrthoDB" id="447510at2759"/>
<dbReference type="Gene3D" id="3.40.630.30">
    <property type="match status" value="1"/>
</dbReference>
<comment type="caution">
    <text evidence="5">The sequence shown here is derived from an EMBL/GenBank/DDBJ whole genome shotgun (WGS) entry which is preliminary data.</text>
</comment>
<gene>
    <name evidence="5" type="ORF">PECAL_4P23960</name>
</gene>
<feature type="binding site" evidence="3">
    <location>
        <begin position="116"/>
        <end position="129"/>
    </location>
    <ligand>
        <name>acetyl-CoA</name>
        <dbReference type="ChEBI" id="CHEBI:57288"/>
    </ligand>
</feature>
<dbReference type="HAMAP" id="MF_03130">
    <property type="entry name" value="mec17"/>
    <property type="match status" value="1"/>
</dbReference>
<dbReference type="GO" id="GO:0019799">
    <property type="term" value="F:tubulin N-acetyltransferase activity"/>
    <property type="evidence" value="ECO:0007669"/>
    <property type="project" value="UniProtKB-UniRule"/>
</dbReference>
<reference evidence="5" key="1">
    <citation type="submission" date="2021-11" db="EMBL/GenBank/DDBJ databases">
        <authorList>
            <consortium name="Genoscope - CEA"/>
            <person name="William W."/>
        </authorList>
    </citation>
    <scope>NUCLEOTIDE SEQUENCE</scope>
</reference>
<evidence type="ECO:0000256" key="2">
    <source>
        <dbReference type="ARBA" id="ARBA00023315"/>
    </source>
</evidence>
<dbReference type="AlphaFoldDB" id="A0A8J2WPF3"/>
<dbReference type="GO" id="GO:0070507">
    <property type="term" value="P:regulation of microtubule cytoskeleton organization"/>
    <property type="evidence" value="ECO:0007669"/>
    <property type="project" value="UniProtKB-UniRule"/>
</dbReference>
<keyword evidence="1 3" id="KW-0808">Transferase</keyword>
<feature type="domain" description="N-acetyltransferase" evidence="4">
    <location>
        <begin position="1"/>
        <end position="182"/>
    </location>
</feature>
<keyword evidence="6" id="KW-1185">Reference proteome</keyword>
<organism evidence="5 6">
    <name type="scientific">Pelagomonas calceolata</name>
    <dbReference type="NCBI Taxonomy" id="35677"/>
    <lineage>
        <taxon>Eukaryota</taxon>
        <taxon>Sar</taxon>
        <taxon>Stramenopiles</taxon>
        <taxon>Ochrophyta</taxon>
        <taxon>Pelagophyceae</taxon>
        <taxon>Pelagomonadales</taxon>
        <taxon>Pelagomonadaceae</taxon>
        <taxon>Pelagomonas</taxon>
    </lineage>
</organism>
<dbReference type="EC" id="2.3.1.108" evidence="3"/>
<evidence type="ECO:0000313" key="5">
    <source>
        <dbReference type="EMBL" id="CAH0375075.1"/>
    </source>
</evidence>
<dbReference type="InterPro" id="IPR038746">
    <property type="entry name" value="Atat"/>
</dbReference>
<dbReference type="InterPro" id="IPR007965">
    <property type="entry name" value="GNAT_ATAT"/>
</dbReference>
<comment type="similarity">
    <text evidence="3">Belongs to the acetyltransferase ATAT1 family.</text>
</comment>
<dbReference type="GO" id="GO:0005874">
    <property type="term" value="C:microtubule"/>
    <property type="evidence" value="ECO:0007669"/>
    <property type="project" value="InterPro"/>
</dbReference>
<feature type="binding site" evidence="3">
    <location>
        <begin position="152"/>
        <end position="161"/>
    </location>
    <ligand>
        <name>acetyl-CoA</name>
        <dbReference type="ChEBI" id="CHEBI:57288"/>
    </ligand>
</feature>
<dbReference type="PANTHER" id="PTHR12327">
    <property type="entry name" value="ALPHA-TUBULIN N-ACETYLTRANSFERASE 1"/>
    <property type="match status" value="1"/>
</dbReference>
<dbReference type="EMBL" id="CAKKNE010000004">
    <property type="protein sequence ID" value="CAH0375075.1"/>
    <property type="molecule type" value="Genomic_DNA"/>
</dbReference>
<evidence type="ECO:0000259" key="4">
    <source>
        <dbReference type="PROSITE" id="PS51730"/>
    </source>
</evidence>
<evidence type="ECO:0000256" key="1">
    <source>
        <dbReference type="ARBA" id="ARBA00022679"/>
    </source>
</evidence>